<evidence type="ECO:0000313" key="3">
    <source>
        <dbReference type="Proteomes" id="UP001212152"/>
    </source>
</evidence>
<name>A0AAD5TT99_9FUNG</name>
<proteinExistence type="predicted"/>
<dbReference type="AlphaFoldDB" id="A0AAD5TT99"/>
<protein>
    <submittedName>
        <fullName evidence="2">Uncharacterized protein</fullName>
    </submittedName>
</protein>
<reference evidence="2" key="1">
    <citation type="submission" date="2020-05" db="EMBL/GenBank/DDBJ databases">
        <title>Phylogenomic resolution of chytrid fungi.</title>
        <authorList>
            <person name="Stajich J.E."/>
            <person name="Amses K."/>
            <person name="Simmons R."/>
            <person name="Seto K."/>
            <person name="Myers J."/>
            <person name="Bonds A."/>
            <person name="Quandt C.A."/>
            <person name="Barry K."/>
            <person name="Liu P."/>
            <person name="Grigoriev I."/>
            <person name="Longcore J.E."/>
            <person name="James T.Y."/>
        </authorList>
    </citation>
    <scope>NUCLEOTIDE SEQUENCE</scope>
    <source>
        <strain evidence="2">JEL0379</strain>
    </source>
</reference>
<evidence type="ECO:0000256" key="1">
    <source>
        <dbReference type="SAM" id="MobiDB-lite"/>
    </source>
</evidence>
<keyword evidence="3" id="KW-1185">Reference proteome</keyword>
<dbReference type="Proteomes" id="UP001212152">
    <property type="component" value="Unassembled WGS sequence"/>
</dbReference>
<organism evidence="2 3">
    <name type="scientific">Geranomyces variabilis</name>
    <dbReference type="NCBI Taxonomy" id="109894"/>
    <lineage>
        <taxon>Eukaryota</taxon>
        <taxon>Fungi</taxon>
        <taxon>Fungi incertae sedis</taxon>
        <taxon>Chytridiomycota</taxon>
        <taxon>Chytridiomycota incertae sedis</taxon>
        <taxon>Chytridiomycetes</taxon>
        <taxon>Spizellomycetales</taxon>
        <taxon>Powellomycetaceae</taxon>
        <taxon>Geranomyces</taxon>
    </lineage>
</organism>
<comment type="caution">
    <text evidence="2">The sequence shown here is derived from an EMBL/GenBank/DDBJ whole genome shotgun (WGS) entry which is preliminary data.</text>
</comment>
<sequence>MQHQAFVLEKGVINRWTPLMIVCGIDYGDEADIPAISFCRTHGAAASMNDIQALLKRKGDDVVPDLDALFDPRSPCDGPVTVIPFSLRDQYEDQGFPAGEPWGTKNLGQTQSQSRSSPRPLVNAVTMSHGSAVKQKLLAIGADITIEGRLALCRVLADLENAGGTDLSGDPESVAEAKNLIAIAGLLVEAGVDLTVPVEIDGFDAPTGEQALHRAFTANEVER</sequence>
<accession>A0AAD5TT99</accession>
<evidence type="ECO:0000313" key="2">
    <source>
        <dbReference type="EMBL" id="KAJ3184713.1"/>
    </source>
</evidence>
<dbReference type="EMBL" id="JADGJQ010000003">
    <property type="protein sequence ID" value="KAJ3184713.1"/>
    <property type="molecule type" value="Genomic_DNA"/>
</dbReference>
<feature type="compositionally biased region" description="Low complexity" evidence="1">
    <location>
        <begin position="111"/>
        <end position="120"/>
    </location>
</feature>
<gene>
    <name evidence="2" type="ORF">HDU87_004117</name>
</gene>
<feature type="region of interest" description="Disordered" evidence="1">
    <location>
        <begin position="97"/>
        <end position="121"/>
    </location>
</feature>